<dbReference type="Proteomes" id="UP000479000">
    <property type="component" value="Unassembled WGS sequence"/>
</dbReference>
<proteinExistence type="predicted"/>
<dbReference type="EMBL" id="CADCXU010010403">
    <property type="protein sequence ID" value="CAB0001097.1"/>
    <property type="molecule type" value="Genomic_DNA"/>
</dbReference>
<reference evidence="1 2" key="1">
    <citation type="submission" date="2020-02" db="EMBL/GenBank/DDBJ databases">
        <authorList>
            <person name="Ferguson B K."/>
        </authorList>
    </citation>
    <scope>NUCLEOTIDE SEQUENCE [LARGE SCALE GENOMIC DNA]</scope>
</reference>
<dbReference type="AlphaFoldDB" id="A0A6H5GCQ2"/>
<organism evidence="1 2">
    <name type="scientific">Nesidiocoris tenuis</name>
    <dbReference type="NCBI Taxonomy" id="355587"/>
    <lineage>
        <taxon>Eukaryota</taxon>
        <taxon>Metazoa</taxon>
        <taxon>Ecdysozoa</taxon>
        <taxon>Arthropoda</taxon>
        <taxon>Hexapoda</taxon>
        <taxon>Insecta</taxon>
        <taxon>Pterygota</taxon>
        <taxon>Neoptera</taxon>
        <taxon>Paraneoptera</taxon>
        <taxon>Hemiptera</taxon>
        <taxon>Heteroptera</taxon>
        <taxon>Panheteroptera</taxon>
        <taxon>Cimicomorpha</taxon>
        <taxon>Miridae</taxon>
        <taxon>Dicyphina</taxon>
        <taxon>Nesidiocoris</taxon>
    </lineage>
</organism>
<name>A0A6H5GCQ2_9HEMI</name>
<evidence type="ECO:0000313" key="2">
    <source>
        <dbReference type="Proteomes" id="UP000479000"/>
    </source>
</evidence>
<feature type="non-terminal residue" evidence="1">
    <location>
        <position position="55"/>
    </location>
</feature>
<evidence type="ECO:0000313" key="1">
    <source>
        <dbReference type="EMBL" id="CAB0001097.1"/>
    </source>
</evidence>
<protein>
    <submittedName>
        <fullName evidence="1">Uncharacterized protein</fullName>
    </submittedName>
</protein>
<accession>A0A6H5GCQ2</accession>
<gene>
    <name evidence="1" type="ORF">NTEN_LOCUS6884</name>
</gene>
<sequence length="55" mass="6596">MRGNIPNRFVYMLNRMRPSGRRYIAALARHFFQFPQNLTNSDQSKLQKQKKKKIA</sequence>
<keyword evidence="2" id="KW-1185">Reference proteome</keyword>